<dbReference type="GO" id="GO:0016197">
    <property type="term" value="P:endosomal transport"/>
    <property type="evidence" value="ECO:0007669"/>
    <property type="project" value="InterPro"/>
</dbReference>
<keyword evidence="4" id="KW-0564">Palmitate</keyword>
<evidence type="ECO:0000313" key="7">
    <source>
        <dbReference type="Proteomes" id="UP000030854"/>
    </source>
</evidence>
<dbReference type="HOGENOM" id="CLU_108580_0_0_1"/>
<sequence length="169" mass="18920">MGICVSCLNRDLDRDFSDEDEQSQLLFGDPPATTHYGSFGERNSKSIYANQAEAQRANRALTKVVSNTSNHLVDIFSMVPQEIATSSTTALFSIQNNHPQFYKNIVTKLSANYVNELPEQESSDDIEPRYDGWVLPKENPEKLTRYPRIVSDGIGPFLGKFKDPASAKD</sequence>
<dbReference type="InterPro" id="IPR028209">
    <property type="entry name" value="LAMTOR1/MEH1"/>
</dbReference>
<evidence type="ECO:0000313" key="6">
    <source>
        <dbReference type="EMBL" id="KHJ32279.1"/>
    </source>
</evidence>
<keyword evidence="7" id="KW-1185">Reference proteome</keyword>
<dbReference type="GO" id="GO:0031902">
    <property type="term" value="C:late endosome membrane"/>
    <property type="evidence" value="ECO:0007669"/>
    <property type="project" value="InterPro"/>
</dbReference>
<evidence type="ECO:0000256" key="4">
    <source>
        <dbReference type="ARBA" id="ARBA00023139"/>
    </source>
</evidence>
<evidence type="ECO:0000256" key="1">
    <source>
        <dbReference type="ARBA" id="ARBA00004308"/>
    </source>
</evidence>
<evidence type="ECO:0008006" key="8">
    <source>
        <dbReference type="Google" id="ProtNLM"/>
    </source>
</evidence>
<evidence type="ECO:0000256" key="2">
    <source>
        <dbReference type="ARBA" id="ARBA00022707"/>
    </source>
</evidence>
<organism evidence="6 7">
    <name type="scientific">Uncinula necator</name>
    <name type="common">Grape powdery mildew</name>
    <dbReference type="NCBI Taxonomy" id="52586"/>
    <lineage>
        <taxon>Eukaryota</taxon>
        <taxon>Fungi</taxon>
        <taxon>Dikarya</taxon>
        <taxon>Ascomycota</taxon>
        <taxon>Pezizomycotina</taxon>
        <taxon>Leotiomycetes</taxon>
        <taxon>Erysiphales</taxon>
        <taxon>Erysiphaceae</taxon>
        <taxon>Erysiphe</taxon>
    </lineage>
</organism>
<dbReference type="Proteomes" id="UP000030854">
    <property type="component" value="Unassembled WGS sequence"/>
</dbReference>
<comment type="subcellular location">
    <subcellularLocation>
        <location evidence="1">Endomembrane system</location>
    </subcellularLocation>
</comment>
<keyword evidence="2" id="KW-0519">Myristate</keyword>
<evidence type="ECO:0000256" key="3">
    <source>
        <dbReference type="ARBA" id="ARBA00023136"/>
    </source>
</evidence>
<keyword evidence="3" id="KW-0472">Membrane</keyword>
<dbReference type="GO" id="GO:0032008">
    <property type="term" value="P:positive regulation of TOR signaling"/>
    <property type="evidence" value="ECO:0007669"/>
    <property type="project" value="InterPro"/>
</dbReference>
<protein>
    <recommendedName>
        <fullName evidence="8">Late endosomal/lysosomal adaptor and MAPK and MTOR activator 1</fullName>
    </recommendedName>
</protein>
<accession>A0A0B1P6L3</accession>
<name>A0A0B1P6L3_UNCNE</name>
<dbReference type="GO" id="GO:0045121">
    <property type="term" value="C:membrane raft"/>
    <property type="evidence" value="ECO:0007669"/>
    <property type="project" value="InterPro"/>
</dbReference>
<dbReference type="SMART" id="SM01262">
    <property type="entry name" value="LAMTOR"/>
    <property type="match status" value="1"/>
</dbReference>
<proteinExistence type="predicted"/>
<dbReference type="AlphaFoldDB" id="A0A0B1P6L3"/>
<dbReference type="Pfam" id="PF15454">
    <property type="entry name" value="LAMTOR"/>
    <property type="match status" value="1"/>
</dbReference>
<keyword evidence="5" id="KW-0449">Lipoprotein</keyword>
<dbReference type="GO" id="GO:0071986">
    <property type="term" value="C:Ragulator complex"/>
    <property type="evidence" value="ECO:0007669"/>
    <property type="project" value="InterPro"/>
</dbReference>
<dbReference type="GO" id="GO:0043410">
    <property type="term" value="P:positive regulation of MAPK cascade"/>
    <property type="evidence" value="ECO:0007669"/>
    <property type="project" value="InterPro"/>
</dbReference>
<dbReference type="OMA" id="RIVRYQH"/>
<dbReference type="EMBL" id="JNVN01002209">
    <property type="protein sequence ID" value="KHJ32279.1"/>
    <property type="molecule type" value="Genomic_DNA"/>
</dbReference>
<comment type="caution">
    <text evidence="6">The sequence shown here is derived from an EMBL/GenBank/DDBJ whole genome shotgun (WGS) entry which is preliminary data.</text>
</comment>
<dbReference type="GO" id="GO:0001919">
    <property type="term" value="P:regulation of receptor recycling"/>
    <property type="evidence" value="ECO:0007669"/>
    <property type="project" value="InterPro"/>
</dbReference>
<evidence type="ECO:0000256" key="5">
    <source>
        <dbReference type="ARBA" id="ARBA00023288"/>
    </source>
</evidence>
<dbReference type="GO" id="GO:0071230">
    <property type="term" value="P:cellular response to amino acid stimulus"/>
    <property type="evidence" value="ECO:0007669"/>
    <property type="project" value="InterPro"/>
</dbReference>
<gene>
    <name evidence="6" type="ORF">EV44_g6361</name>
</gene>
<reference evidence="6 7" key="1">
    <citation type="journal article" date="2014" name="BMC Genomics">
        <title>Adaptive genomic structural variation in the grape powdery mildew pathogen, Erysiphe necator.</title>
        <authorList>
            <person name="Jones L."/>
            <person name="Riaz S."/>
            <person name="Morales-Cruz A."/>
            <person name="Amrine K.C."/>
            <person name="McGuire B."/>
            <person name="Gubler W.D."/>
            <person name="Walker M.A."/>
            <person name="Cantu D."/>
        </authorList>
    </citation>
    <scope>NUCLEOTIDE SEQUENCE [LARGE SCALE GENOMIC DNA]</scope>
    <source>
        <strain evidence="7">c</strain>
    </source>
</reference>